<dbReference type="OrthoDB" id="9801841at2"/>
<accession>A0A396S0W5</accession>
<sequence>MVVPLPDRAVTSAAIFGKLPAHGDFIARGFAPDVRDALDDWLSTSMADAREALGDAFEDAFDSAPPWRFAWEEAGGWVAGAIAPSVDGVGRRYPILAQVAVAGREQARDGAAHCEAAIYDAFGEGWNADRLQAAVGKAPALWEDDWPGHAGWWTMGSEDREAATLAGERPDLLIRAMLTLPARSSEDAHREGAE</sequence>
<name>A0A396S0W5_9SPHN</name>
<dbReference type="Proteomes" id="UP000266693">
    <property type="component" value="Unassembled WGS sequence"/>
</dbReference>
<reference evidence="1 2" key="1">
    <citation type="submission" date="2018-08" db="EMBL/GenBank/DDBJ databases">
        <title>The multiple taxonomic identification of Sphingomonas gilva.</title>
        <authorList>
            <person name="Zhu D."/>
            <person name="Zheng S."/>
        </authorList>
    </citation>
    <scope>NUCLEOTIDE SEQUENCE [LARGE SCALE GENOMIC DNA]</scope>
    <source>
        <strain evidence="1 2">ZDH117</strain>
    </source>
</reference>
<comment type="caution">
    <text evidence="1">The sequence shown here is derived from an EMBL/GenBank/DDBJ whole genome shotgun (WGS) entry which is preliminary data.</text>
</comment>
<dbReference type="Pfam" id="PF09867">
    <property type="entry name" value="TagF_N"/>
    <property type="match status" value="1"/>
</dbReference>
<dbReference type="InterPro" id="IPR017748">
    <property type="entry name" value="TagF"/>
</dbReference>
<evidence type="ECO:0000313" key="2">
    <source>
        <dbReference type="Proteomes" id="UP000266693"/>
    </source>
</evidence>
<gene>
    <name evidence="1" type="primary">tagF</name>
    <name evidence="1" type="ORF">D1610_12820</name>
</gene>
<dbReference type="Gene3D" id="3.40.1730.10">
    <property type="entry name" value="pa0076 domain"/>
    <property type="match status" value="1"/>
</dbReference>
<dbReference type="AlphaFoldDB" id="A0A396S0W5"/>
<organism evidence="1 2">
    <name type="scientific">Sphingomonas gilva</name>
    <dbReference type="NCBI Taxonomy" id="2305907"/>
    <lineage>
        <taxon>Bacteria</taxon>
        <taxon>Pseudomonadati</taxon>
        <taxon>Pseudomonadota</taxon>
        <taxon>Alphaproteobacteria</taxon>
        <taxon>Sphingomonadales</taxon>
        <taxon>Sphingomonadaceae</taxon>
        <taxon>Sphingomonas</taxon>
    </lineage>
</organism>
<keyword evidence="2" id="KW-1185">Reference proteome</keyword>
<dbReference type="EMBL" id="QWLV01000006">
    <property type="protein sequence ID" value="RHW17005.1"/>
    <property type="molecule type" value="Genomic_DNA"/>
</dbReference>
<dbReference type="InterPro" id="IPR038225">
    <property type="entry name" value="TagF_sf"/>
</dbReference>
<proteinExistence type="predicted"/>
<protein>
    <submittedName>
        <fullName evidence="1">Type VI secretion system-associated protein TagF</fullName>
    </submittedName>
</protein>
<evidence type="ECO:0000313" key="1">
    <source>
        <dbReference type="EMBL" id="RHW17005.1"/>
    </source>
</evidence>
<dbReference type="NCBIfam" id="TIGR03373">
    <property type="entry name" value="VI_minor_4"/>
    <property type="match status" value="1"/>
</dbReference>